<name>A0ABT3YLX9_9HYPH</name>
<dbReference type="EMBL" id="JAOVZQ010000001">
    <property type="protein sequence ID" value="MCY0096908.1"/>
    <property type="molecule type" value="Genomic_DNA"/>
</dbReference>
<keyword evidence="1" id="KW-0675">Receptor</keyword>
<organism evidence="1 2">
    <name type="scientific">Hoeflea ulvae</name>
    <dbReference type="NCBI Taxonomy" id="2983764"/>
    <lineage>
        <taxon>Bacteria</taxon>
        <taxon>Pseudomonadati</taxon>
        <taxon>Pseudomonadota</taxon>
        <taxon>Alphaproteobacteria</taxon>
        <taxon>Hyphomicrobiales</taxon>
        <taxon>Rhizobiaceae</taxon>
        <taxon>Hoeflea</taxon>
    </lineage>
</organism>
<dbReference type="Proteomes" id="UP001081283">
    <property type="component" value="Unassembled WGS sequence"/>
</dbReference>
<proteinExistence type="predicted"/>
<evidence type="ECO:0000313" key="2">
    <source>
        <dbReference type="Proteomes" id="UP001081283"/>
    </source>
</evidence>
<reference evidence="1" key="1">
    <citation type="submission" date="2022-10" db="EMBL/GenBank/DDBJ databases">
        <title>Hoeflea sp. J2-29, isolated from marine algae.</title>
        <authorList>
            <person name="Kristyanto S."/>
            <person name="Kim J.M."/>
            <person name="Jeon C.O."/>
        </authorList>
    </citation>
    <scope>NUCLEOTIDE SEQUENCE</scope>
    <source>
        <strain evidence="1">J2-29</strain>
    </source>
</reference>
<evidence type="ECO:0000313" key="1">
    <source>
        <dbReference type="EMBL" id="MCY0096908.1"/>
    </source>
</evidence>
<accession>A0ABT3YLX9</accession>
<comment type="caution">
    <text evidence="1">The sequence shown here is derived from an EMBL/GenBank/DDBJ whole genome shotgun (WGS) entry which is preliminary data.</text>
</comment>
<keyword evidence="2" id="KW-1185">Reference proteome</keyword>
<sequence length="1149" mass="123933">MPSNSDGQFRQLSDSADLGISVSVDGEQLIGAPAGIAETSATGAGLQDADIQVKFDGFDVRPVLSVTTSEGGSAYRAGDAVGFVAASNYPAWIAHSEIRVRAGATHGSLSSREDVIIPVDRSGHAVWVMPTEGSDKFAYVLRVYDAQGHFDETHPQSLIRSATSTELPRDRPSEDGLDHAAIRNIPVHGGAVTVYGRDVPAGYAVTAIGEHVPVDAEGEFVVQRILPPGEHRVDVALGNASGKGLSFSRDVNIPADDWFYVGLADLTIGKRFGSDRVVAADPSEYDGVYSKGRAAFYLKGKIKGKYLLTASADTGEDDLDTLFKGLDSKNPRQLLRRLDPEKYYPIYGDDSTAVEDAPTSGKFYIRLERGDSHVMWGNFKAAVNGSEYLRNERALYGASAVYRSEDMTSFGERRTEAALYAAQPGTLPQRDVYRGTGGSAYFLKRQDISTGSETVSIEIRDSVTGLVKTRRQLSASEDYTIDYMQGVIILTKPLSSTAGADAVVRDGALGSDPVNLVVQYEYTPATSEVDGYSYGGRAQTWLEDKLRLGVTGLSEETGNGDLDADQQLVGADFRIRHSDTTFIEGEYARSEGPGFGRSTSTDGGLTIVGKGSAGRIGQVANAWRVRGELDLADLGAGMPKGRLGAHYDSKQAGFSTLDDQTSVDQRVIGGFGEFALTDRMQLRLGYDDYSDAAGKKKAEASGDVVVDLNKTLRTSFGLKHTELANPTGVAGDNGRRTDGGVRLAYAPREGRNYYVFGQATLAPSEGIERNDRAGVGTELRLTETVGVSGEVSEGTSGIGAMAALNFNPTDVAEYHVGYRLDPDRELDGTGAIGNDRGGIVVGAKRKYNDALSLTSENNYDMFGRRRSLTSAYGVSYAPDTEWTYQAALETGEIRDPDNSDFDRQAVSVGLSYKDEDRLSGRLRGALGFEDSEDGSRDRDSYLVSGALSWKTNQDWRLLASLDAVVSRSDQSSILDGDYVEGSLGYAYRPVDNDRLNLLFKYGFLFDLPGVDQVNSANQAAGPRQRSHVLSVDGTYEVNQYVDVGAKYGFRIGDVETTRGAGIYTDNSAHLGILRADLHVIHRWDVLVEGRILRSPSANTTDYGAVTAVYRHIGDNAKAGLGYNFGRFTDDLTDLSDNNQGVFVNLVGKY</sequence>
<dbReference type="RefSeq" id="WP_267614742.1">
    <property type="nucleotide sequence ID" value="NZ_JAOVZQ010000001.1"/>
</dbReference>
<protein>
    <submittedName>
        <fullName evidence="1">TonB-dependent receptor</fullName>
    </submittedName>
</protein>
<gene>
    <name evidence="1" type="ORF">OEG82_23280</name>
</gene>